<dbReference type="Proteomes" id="UP000392064">
    <property type="component" value="Chromosome"/>
</dbReference>
<dbReference type="AlphaFoldDB" id="A0A5Q2MIW8"/>
<dbReference type="KEGG" id="aef:GEV26_15330"/>
<protein>
    <submittedName>
        <fullName evidence="2">Uncharacterized protein</fullName>
    </submittedName>
</protein>
<feature type="compositionally biased region" description="Basic residues" evidence="1">
    <location>
        <begin position="9"/>
        <end position="19"/>
    </location>
</feature>
<evidence type="ECO:0000256" key="1">
    <source>
        <dbReference type="SAM" id="MobiDB-lite"/>
    </source>
</evidence>
<proteinExistence type="predicted"/>
<accession>A0A5Q2MIW8</accession>
<sequence length="139" mass="15618">MVEQNEHPRPRRQRGRRIKRAADAETDGQHSGPPRTELETASRLTNFLHGDDRDNSPAVPTGWSVVNLLPARSVLTNGNLHIRRRGRLFATIPAHTISSFAQIPWVPGPVSEFPAVEMWVVGHDGRPLAVVPWDTRLER</sequence>
<keyword evidence="3" id="KW-1185">Reference proteome</keyword>
<name>A0A5Q2MIW8_9ACTN</name>
<reference evidence="2 3" key="1">
    <citation type="submission" date="2019-11" db="EMBL/GenBank/DDBJ databases">
        <authorList>
            <person name="Li J."/>
        </authorList>
    </citation>
    <scope>NUCLEOTIDE SEQUENCE [LARGE SCALE GENOMIC DNA]</scope>
    <source>
        <strain evidence="2 3">MF47</strain>
    </source>
</reference>
<dbReference type="RefSeq" id="WP_153654443.1">
    <property type="nucleotide sequence ID" value="NZ_CP045737.1"/>
</dbReference>
<gene>
    <name evidence="2" type="ORF">GEV26_15330</name>
</gene>
<evidence type="ECO:0000313" key="3">
    <source>
        <dbReference type="Proteomes" id="UP000392064"/>
    </source>
</evidence>
<organism evidence="2 3">
    <name type="scientific">Aeromicrobium yanjiei</name>
    <dbReference type="NCBI Taxonomy" id="2662028"/>
    <lineage>
        <taxon>Bacteria</taxon>
        <taxon>Bacillati</taxon>
        <taxon>Actinomycetota</taxon>
        <taxon>Actinomycetes</taxon>
        <taxon>Propionibacteriales</taxon>
        <taxon>Nocardioidaceae</taxon>
        <taxon>Aeromicrobium</taxon>
    </lineage>
</organism>
<feature type="region of interest" description="Disordered" evidence="1">
    <location>
        <begin position="1"/>
        <end position="39"/>
    </location>
</feature>
<dbReference type="EMBL" id="CP045737">
    <property type="protein sequence ID" value="QGG42638.1"/>
    <property type="molecule type" value="Genomic_DNA"/>
</dbReference>
<evidence type="ECO:0000313" key="2">
    <source>
        <dbReference type="EMBL" id="QGG42638.1"/>
    </source>
</evidence>